<evidence type="ECO:0000313" key="11">
    <source>
        <dbReference type="Proteomes" id="UP000807353"/>
    </source>
</evidence>
<feature type="transmembrane region" description="Helical" evidence="8">
    <location>
        <begin position="233"/>
        <end position="254"/>
    </location>
</feature>
<dbReference type="Pfam" id="PF13813">
    <property type="entry name" value="MBOAT_2"/>
    <property type="match status" value="1"/>
</dbReference>
<comment type="caution">
    <text evidence="10">The sequence shown here is derived from an EMBL/GenBank/DDBJ whole genome shotgun (WGS) entry which is preliminary data.</text>
</comment>
<evidence type="ECO:0000313" key="10">
    <source>
        <dbReference type="EMBL" id="KAF9466487.1"/>
    </source>
</evidence>
<evidence type="ECO:0000256" key="5">
    <source>
        <dbReference type="ARBA" id="ARBA00022692"/>
    </source>
</evidence>
<evidence type="ECO:0000256" key="7">
    <source>
        <dbReference type="ARBA" id="ARBA00023136"/>
    </source>
</evidence>
<evidence type="ECO:0000256" key="3">
    <source>
        <dbReference type="ARBA" id="ARBA00007282"/>
    </source>
</evidence>
<sequence length="412" mass="46599">MPYSWLADLIPPPHTREPLTFQSFLQGVLLPILCYYTTAVLVILPNTLFLRWTLLPLTLWTTFRGSTRVNLVLQYNDERLVYWNQGLVLAFTTMGMRVITWTFQRKPFRRAPFLVAGTKNIKDDVWSPPSGLWQVATDAFELCFNLRGCGWNWSRGLQVPPETRPTTSTAAFAWATFVSFNVHLVFFDIMHYSVQWFAPATIGSPVGGSIFDPTIPPAYQYLRSSTITLLSGLTVYCAIQTSYLLFSLIGILIFKQHLSLWPPAFKTPWLATSLTEYWAKRWHQLFRDNFISIGGNPLSWVAGRVGGVLGAFLVSGIFHDLGLWGMGRGSDFRNVVGFFVMMGVGVILEGLWKQISGRRTEGWIGRIWTLAWVIGWGNLLVDAWTRKGLVGSLFIPTHLRPSTLIFGALSFT</sequence>
<dbReference type="GO" id="GO:0008374">
    <property type="term" value="F:O-acyltransferase activity"/>
    <property type="evidence" value="ECO:0007669"/>
    <property type="project" value="InterPro"/>
</dbReference>
<dbReference type="PANTHER" id="PTHR31595">
    <property type="entry name" value="LONG-CHAIN-ALCOHOL O-FATTY-ACYLTRANSFERASE 3-RELATED"/>
    <property type="match status" value="1"/>
</dbReference>
<evidence type="ECO:0000256" key="2">
    <source>
        <dbReference type="ARBA" id="ARBA00005179"/>
    </source>
</evidence>
<dbReference type="InterPro" id="IPR044851">
    <property type="entry name" value="Wax_synthase"/>
</dbReference>
<comment type="pathway">
    <text evidence="2">Secondary metabolite biosynthesis.</text>
</comment>
<keyword evidence="4 10" id="KW-0808">Transferase</keyword>
<evidence type="ECO:0000256" key="8">
    <source>
        <dbReference type="SAM" id="Phobius"/>
    </source>
</evidence>
<keyword evidence="6 8" id="KW-1133">Transmembrane helix</keyword>
<name>A0A9P5YAA5_9AGAR</name>
<feature type="transmembrane region" description="Helical" evidence="8">
    <location>
        <begin position="80"/>
        <end position="100"/>
    </location>
</feature>
<comment type="similarity">
    <text evidence="3">Belongs to the wax synthase family.</text>
</comment>
<gene>
    <name evidence="10" type="ORF">BDZ94DRAFT_1212539</name>
</gene>
<feature type="transmembrane region" description="Helical" evidence="8">
    <location>
        <begin position="305"/>
        <end position="323"/>
    </location>
</feature>
<dbReference type="GO" id="GO:0016020">
    <property type="term" value="C:membrane"/>
    <property type="evidence" value="ECO:0007669"/>
    <property type="project" value="UniProtKB-SubCell"/>
</dbReference>
<evidence type="ECO:0000256" key="1">
    <source>
        <dbReference type="ARBA" id="ARBA00004141"/>
    </source>
</evidence>
<accession>A0A9P5YAA5</accession>
<evidence type="ECO:0000259" key="9">
    <source>
        <dbReference type="Pfam" id="PF13813"/>
    </source>
</evidence>
<dbReference type="AlphaFoldDB" id="A0A9P5YAA5"/>
<feature type="transmembrane region" description="Helical" evidence="8">
    <location>
        <begin position="364"/>
        <end position="381"/>
    </location>
</feature>
<keyword evidence="5 8" id="KW-0812">Transmembrane</keyword>
<evidence type="ECO:0000256" key="4">
    <source>
        <dbReference type="ARBA" id="ARBA00022679"/>
    </source>
</evidence>
<dbReference type="InterPro" id="IPR032805">
    <property type="entry name" value="Wax_synthase_dom"/>
</dbReference>
<feature type="transmembrane region" description="Helical" evidence="8">
    <location>
        <begin position="335"/>
        <end position="352"/>
    </location>
</feature>
<reference evidence="10" key="1">
    <citation type="submission" date="2020-11" db="EMBL/GenBank/DDBJ databases">
        <authorList>
            <consortium name="DOE Joint Genome Institute"/>
            <person name="Ahrendt S."/>
            <person name="Riley R."/>
            <person name="Andreopoulos W."/>
            <person name="Labutti K."/>
            <person name="Pangilinan J."/>
            <person name="Ruiz-Duenas F.J."/>
            <person name="Barrasa J.M."/>
            <person name="Sanchez-Garcia M."/>
            <person name="Camarero S."/>
            <person name="Miyauchi S."/>
            <person name="Serrano A."/>
            <person name="Linde D."/>
            <person name="Babiker R."/>
            <person name="Drula E."/>
            <person name="Ayuso-Fernandez I."/>
            <person name="Pacheco R."/>
            <person name="Padilla G."/>
            <person name="Ferreira P."/>
            <person name="Barriuso J."/>
            <person name="Kellner H."/>
            <person name="Castanera R."/>
            <person name="Alfaro M."/>
            <person name="Ramirez L."/>
            <person name="Pisabarro A.G."/>
            <person name="Kuo A."/>
            <person name="Tritt A."/>
            <person name="Lipzen A."/>
            <person name="He G."/>
            <person name="Yan M."/>
            <person name="Ng V."/>
            <person name="Cullen D."/>
            <person name="Martin F."/>
            <person name="Rosso M.-N."/>
            <person name="Henrissat B."/>
            <person name="Hibbett D."/>
            <person name="Martinez A.T."/>
            <person name="Grigoriev I.V."/>
        </authorList>
    </citation>
    <scope>NUCLEOTIDE SEQUENCE</scope>
    <source>
        <strain evidence="10">CBS 247.69</strain>
    </source>
</reference>
<keyword evidence="7 8" id="KW-0472">Membrane</keyword>
<proteinExistence type="inferred from homology"/>
<evidence type="ECO:0000256" key="6">
    <source>
        <dbReference type="ARBA" id="ARBA00022989"/>
    </source>
</evidence>
<protein>
    <submittedName>
        <fullName evidence="10">Membrane bound O-acyl transferase family-domain-containing protein</fullName>
    </submittedName>
</protein>
<dbReference type="OrthoDB" id="1077582at2759"/>
<dbReference type="EMBL" id="MU150241">
    <property type="protein sequence ID" value="KAF9466487.1"/>
    <property type="molecule type" value="Genomic_DNA"/>
</dbReference>
<organism evidence="10 11">
    <name type="scientific">Collybia nuda</name>
    <dbReference type="NCBI Taxonomy" id="64659"/>
    <lineage>
        <taxon>Eukaryota</taxon>
        <taxon>Fungi</taxon>
        <taxon>Dikarya</taxon>
        <taxon>Basidiomycota</taxon>
        <taxon>Agaricomycotina</taxon>
        <taxon>Agaricomycetes</taxon>
        <taxon>Agaricomycetidae</taxon>
        <taxon>Agaricales</taxon>
        <taxon>Tricholomatineae</taxon>
        <taxon>Clitocybaceae</taxon>
        <taxon>Collybia</taxon>
    </lineage>
</organism>
<feature type="domain" description="Wax synthase" evidence="9">
    <location>
        <begin position="261"/>
        <end position="340"/>
    </location>
</feature>
<comment type="subcellular location">
    <subcellularLocation>
        <location evidence="1">Membrane</location>
        <topology evidence="1">Multi-pass membrane protein</topology>
    </subcellularLocation>
</comment>
<keyword evidence="11" id="KW-1185">Reference proteome</keyword>
<dbReference type="PANTHER" id="PTHR31595:SF57">
    <property type="entry name" value="OS04G0481900 PROTEIN"/>
    <property type="match status" value="1"/>
</dbReference>
<feature type="transmembrane region" description="Helical" evidence="8">
    <location>
        <begin position="24"/>
        <end position="44"/>
    </location>
</feature>
<dbReference type="Proteomes" id="UP000807353">
    <property type="component" value="Unassembled WGS sequence"/>
</dbReference>
<dbReference type="GO" id="GO:0006629">
    <property type="term" value="P:lipid metabolic process"/>
    <property type="evidence" value="ECO:0007669"/>
    <property type="project" value="InterPro"/>
</dbReference>